<evidence type="ECO:0000256" key="1">
    <source>
        <dbReference type="SAM" id="MobiDB-lite"/>
    </source>
</evidence>
<dbReference type="RefSeq" id="WP_114770597.1">
    <property type="nucleotide sequence ID" value="NZ_QQBB01000005.1"/>
</dbReference>
<proteinExistence type="predicted"/>
<dbReference type="Proteomes" id="UP000254925">
    <property type="component" value="Unassembled WGS sequence"/>
</dbReference>
<sequence length="112" mass="11464">MADAFYREAAASRNVAYDTGPVAALPTSPRSSTHGLSALSDGPRVNGAPASDPRAILLAAAGHADMVSLGDLVGAIPDHPQPLAAVLALVDEGLLGMDLEAPFGPDLRLWRP</sequence>
<dbReference type="AlphaFoldDB" id="A0A370HJ15"/>
<name>A0A370HJ15_9HYPH</name>
<keyword evidence="3" id="KW-1185">Reference proteome</keyword>
<comment type="caution">
    <text evidence="2">The sequence shown here is derived from an EMBL/GenBank/DDBJ whole genome shotgun (WGS) entry which is preliminary data.</text>
</comment>
<evidence type="ECO:0000313" key="2">
    <source>
        <dbReference type="EMBL" id="RDI58573.1"/>
    </source>
</evidence>
<dbReference type="OrthoDB" id="8020479at2"/>
<dbReference type="EMBL" id="QQBB01000005">
    <property type="protein sequence ID" value="RDI58573.1"/>
    <property type="molecule type" value="Genomic_DNA"/>
</dbReference>
<gene>
    <name evidence="2" type="ORF">DES45_10596</name>
</gene>
<evidence type="ECO:0000313" key="3">
    <source>
        <dbReference type="Proteomes" id="UP000254925"/>
    </source>
</evidence>
<accession>A0A370HJ15</accession>
<protein>
    <submittedName>
        <fullName evidence="2">Uncharacterized protein</fullName>
    </submittedName>
</protein>
<organism evidence="2 3">
    <name type="scientific">Microvirga subterranea</name>
    <dbReference type="NCBI Taxonomy" id="186651"/>
    <lineage>
        <taxon>Bacteria</taxon>
        <taxon>Pseudomonadati</taxon>
        <taxon>Pseudomonadota</taxon>
        <taxon>Alphaproteobacteria</taxon>
        <taxon>Hyphomicrobiales</taxon>
        <taxon>Methylobacteriaceae</taxon>
        <taxon>Microvirga</taxon>
    </lineage>
</organism>
<feature type="region of interest" description="Disordered" evidence="1">
    <location>
        <begin position="18"/>
        <end position="47"/>
    </location>
</feature>
<reference evidence="2 3" key="1">
    <citation type="submission" date="2018-07" db="EMBL/GenBank/DDBJ databases">
        <title>Genomic Encyclopedia of Type Strains, Phase IV (KMG-IV): sequencing the most valuable type-strain genomes for metagenomic binning, comparative biology and taxonomic classification.</title>
        <authorList>
            <person name="Goeker M."/>
        </authorList>
    </citation>
    <scope>NUCLEOTIDE SEQUENCE [LARGE SCALE GENOMIC DNA]</scope>
    <source>
        <strain evidence="2 3">DSM 14364</strain>
    </source>
</reference>